<dbReference type="HOGENOM" id="CLU_3348795_0_0_14"/>
<sequence length="37" mass="4276">MNKGNMAKMAIWTGYMPANAKSYSDSDYMNELKEQKK</sequence>
<dbReference type="Proteomes" id="UP000014984">
    <property type="component" value="Chromosome"/>
</dbReference>
<proteinExistence type="predicted"/>
<dbReference type="KEGG" id="stai:STAIW_v1c07230"/>
<accession>S5MHK4</accession>
<gene>
    <name evidence="1" type="ORF">STAIW_v1c07230</name>
</gene>
<dbReference type="PATRIC" id="fig|1276220.3.peg.738"/>
<keyword evidence="2" id="KW-1185">Reference proteome</keyword>
<evidence type="ECO:0000313" key="2">
    <source>
        <dbReference type="Proteomes" id="UP000014984"/>
    </source>
</evidence>
<protein>
    <submittedName>
        <fullName evidence="1">Uncharacterized protein</fullName>
    </submittedName>
</protein>
<reference evidence="1 2" key="1">
    <citation type="journal article" date="2013" name="Genome Biol. Evol.">
        <title>Comparison of metabolic capacities and inference of gene content evolution in mosquito-associated Spiroplasma diminutum and S. taiwanense.</title>
        <authorList>
            <person name="Lo W.S."/>
            <person name="Ku C."/>
            <person name="Chen L.L."/>
            <person name="Chang T.H."/>
            <person name="Kuo C.H."/>
        </authorList>
    </citation>
    <scope>NUCLEOTIDE SEQUENCE [LARGE SCALE GENOMIC DNA]</scope>
    <source>
        <strain evidence="1">CT-1</strain>
    </source>
</reference>
<evidence type="ECO:0000313" key="1">
    <source>
        <dbReference type="EMBL" id="AGR41335.1"/>
    </source>
</evidence>
<name>S5MHK4_9MOLU</name>
<dbReference type="STRING" id="1276220.STAIW_v1c07230"/>
<dbReference type="AlphaFoldDB" id="S5MHK4"/>
<organism evidence="1 2">
    <name type="scientific">Spiroplasma taiwanense CT-1</name>
    <dbReference type="NCBI Taxonomy" id="1276220"/>
    <lineage>
        <taxon>Bacteria</taxon>
        <taxon>Bacillati</taxon>
        <taxon>Mycoplasmatota</taxon>
        <taxon>Mollicutes</taxon>
        <taxon>Entomoplasmatales</taxon>
        <taxon>Spiroplasmataceae</taxon>
        <taxon>Spiroplasma</taxon>
    </lineage>
</organism>
<dbReference type="EMBL" id="CP005074">
    <property type="protein sequence ID" value="AGR41335.1"/>
    <property type="molecule type" value="Genomic_DNA"/>
</dbReference>